<name>X1U7P6_9ZZZZ</name>
<dbReference type="AlphaFoldDB" id="X1U7P6"/>
<feature type="non-terminal residue" evidence="1">
    <location>
        <position position="63"/>
    </location>
</feature>
<accession>X1U7P6</accession>
<comment type="caution">
    <text evidence="1">The sequence shown here is derived from an EMBL/GenBank/DDBJ whole genome shotgun (WGS) entry which is preliminary data.</text>
</comment>
<proteinExistence type="predicted"/>
<reference evidence="1" key="1">
    <citation type="journal article" date="2014" name="Front. Microbiol.">
        <title>High frequency of phylogenetically diverse reductive dehalogenase-homologous genes in deep subseafloor sedimentary metagenomes.</title>
        <authorList>
            <person name="Kawai M."/>
            <person name="Futagami T."/>
            <person name="Toyoda A."/>
            <person name="Takaki Y."/>
            <person name="Nishi S."/>
            <person name="Hori S."/>
            <person name="Arai W."/>
            <person name="Tsubouchi T."/>
            <person name="Morono Y."/>
            <person name="Uchiyama I."/>
            <person name="Ito T."/>
            <person name="Fujiyama A."/>
            <person name="Inagaki F."/>
            <person name="Takami H."/>
        </authorList>
    </citation>
    <scope>NUCLEOTIDE SEQUENCE</scope>
    <source>
        <strain evidence="1">Expedition CK06-06</strain>
    </source>
</reference>
<organism evidence="1">
    <name type="scientific">marine sediment metagenome</name>
    <dbReference type="NCBI Taxonomy" id="412755"/>
    <lineage>
        <taxon>unclassified sequences</taxon>
        <taxon>metagenomes</taxon>
        <taxon>ecological metagenomes</taxon>
    </lineage>
</organism>
<dbReference type="EMBL" id="BARW01025889">
    <property type="protein sequence ID" value="GAJ13568.1"/>
    <property type="molecule type" value="Genomic_DNA"/>
</dbReference>
<protein>
    <submittedName>
        <fullName evidence="1">Uncharacterized protein</fullName>
    </submittedName>
</protein>
<gene>
    <name evidence="1" type="ORF">S12H4_42334</name>
</gene>
<sequence>MVDSGLVSLLDLVEGGVDKAALLGATFPGDVTITEDQLETAELFDPNVDIADLVESELATVQN</sequence>
<evidence type="ECO:0000313" key="1">
    <source>
        <dbReference type="EMBL" id="GAJ13568.1"/>
    </source>
</evidence>